<keyword evidence="4" id="KW-1185">Reference proteome</keyword>
<evidence type="ECO:0000313" key="4">
    <source>
        <dbReference type="Proteomes" id="UP000245283"/>
    </source>
</evidence>
<evidence type="ECO:0000259" key="2">
    <source>
        <dbReference type="Pfam" id="PF02481"/>
    </source>
</evidence>
<reference evidence="4" key="1">
    <citation type="submission" date="2018-05" db="EMBL/GenBank/DDBJ databases">
        <authorList>
            <person name="Li Y."/>
        </authorList>
    </citation>
    <scope>NUCLEOTIDE SEQUENCE [LARGE SCALE GENOMIC DNA]</scope>
    <source>
        <strain evidence="4">sk1b4</strain>
    </source>
</reference>
<sequence>MASISTSELSRERAALISLITSGDKLRWAEFRDQLSGGETLPSELLESQRNFDPTMFEQGYDRIEEWQARSNGASFYCYLDDGYPDQLRTVWDFPPFVFIKGDEDPLKSGNEDLGICIVGSRRPSAESVALTRQITSQLVSEGITAIAGLAEGIDQEVHRTALKHDARTVGVIGTGIDRYYPASSRGIQERMEQGDGMVLSQFVPGSPPTRYSFPMRNATMSAYGQASIIVEASEKSGTRHQARQAVRHGRPLILLEQVARGTTWGHELTAEGALIDAYIARDAEEAVELAFGVFDRRTVPGVMEIKR</sequence>
<feature type="domain" description="Smf/DprA SLOG" evidence="2">
    <location>
        <begin position="76"/>
        <end position="274"/>
    </location>
</feature>
<dbReference type="PANTHER" id="PTHR43022:SF1">
    <property type="entry name" value="PROTEIN SMF"/>
    <property type="match status" value="1"/>
</dbReference>
<comment type="caution">
    <text evidence="3">The sequence shown here is derived from an EMBL/GenBank/DDBJ whole genome shotgun (WGS) entry which is preliminary data.</text>
</comment>
<evidence type="ECO:0000256" key="1">
    <source>
        <dbReference type="ARBA" id="ARBA00006525"/>
    </source>
</evidence>
<proteinExistence type="inferred from homology"/>
<evidence type="ECO:0000313" key="3">
    <source>
        <dbReference type="EMBL" id="PWF27093.1"/>
    </source>
</evidence>
<dbReference type="SUPFAM" id="SSF102405">
    <property type="entry name" value="MCP/YpsA-like"/>
    <property type="match status" value="1"/>
</dbReference>
<dbReference type="PANTHER" id="PTHR43022">
    <property type="entry name" value="PROTEIN SMF"/>
    <property type="match status" value="1"/>
</dbReference>
<dbReference type="RefSeq" id="WP_109092593.1">
    <property type="nucleotide sequence ID" value="NZ_QETB01000001.1"/>
</dbReference>
<accession>A0A2V1K7L0</accession>
<gene>
    <name evidence="3" type="ORF">DD236_01405</name>
</gene>
<dbReference type="GO" id="GO:0009294">
    <property type="term" value="P:DNA-mediated transformation"/>
    <property type="evidence" value="ECO:0007669"/>
    <property type="project" value="InterPro"/>
</dbReference>
<dbReference type="Pfam" id="PF02481">
    <property type="entry name" value="DNA_processg_A"/>
    <property type="match status" value="1"/>
</dbReference>
<dbReference type="InterPro" id="IPR003488">
    <property type="entry name" value="DprA"/>
</dbReference>
<dbReference type="InterPro" id="IPR057666">
    <property type="entry name" value="DrpA_SLOG"/>
</dbReference>
<protein>
    <submittedName>
        <fullName evidence="3">DNA processing protein DprA</fullName>
    </submittedName>
</protein>
<dbReference type="EMBL" id="QETB01000001">
    <property type="protein sequence ID" value="PWF27093.1"/>
    <property type="molecule type" value="Genomic_DNA"/>
</dbReference>
<dbReference type="AlphaFoldDB" id="A0A2V1K7L0"/>
<dbReference type="Proteomes" id="UP000245283">
    <property type="component" value="Unassembled WGS sequence"/>
</dbReference>
<dbReference type="Gene3D" id="3.40.50.450">
    <property type="match status" value="1"/>
</dbReference>
<organism evidence="3 4">
    <name type="scientific">Ancrocorticia populi</name>
    <dbReference type="NCBI Taxonomy" id="2175228"/>
    <lineage>
        <taxon>Bacteria</taxon>
        <taxon>Bacillati</taxon>
        <taxon>Actinomycetota</taxon>
        <taxon>Actinomycetes</taxon>
        <taxon>Actinomycetales</taxon>
        <taxon>Actinomycetaceae</taxon>
        <taxon>Ancrocorticia</taxon>
    </lineage>
</organism>
<comment type="similarity">
    <text evidence="1">Belongs to the DprA/Smf family.</text>
</comment>
<name>A0A2V1K7L0_9ACTO</name>
<dbReference type="OrthoDB" id="9785707at2"/>